<keyword evidence="5 8" id="KW-0663">Pyridoxal phosphate</keyword>
<dbReference type="NCBIfam" id="TIGR00461">
    <property type="entry name" value="gcvP"/>
    <property type="match status" value="1"/>
</dbReference>
<evidence type="ECO:0000256" key="8">
    <source>
        <dbReference type="HAMAP-Rule" id="MF_00711"/>
    </source>
</evidence>
<dbReference type="NCBIfam" id="NF003346">
    <property type="entry name" value="PRK04366.1"/>
    <property type="match status" value="1"/>
</dbReference>
<dbReference type="EC" id="1.4.4.2" evidence="8"/>
<dbReference type="InterPro" id="IPR015424">
    <property type="entry name" value="PyrdxlP-dep_Trfase"/>
</dbReference>
<dbReference type="PANTHER" id="PTHR11773">
    <property type="entry name" value="GLYCINE DEHYDROGENASE, DECARBOXYLATING"/>
    <property type="match status" value="1"/>
</dbReference>
<comment type="catalytic activity">
    <reaction evidence="7 8">
        <text>N(6)-[(R)-lipoyl]-L-lysyl-[glycine-cleavage complex H protein] + glycine + H(+) = N(6)-[(R)-S(8)-aminomethyldihydrolipoyl]-L-lysyl-[glycine-cleavage complex H protein] + CO2</text>
        <dbReference type="Rhea" id="RHEA:24304"/>
        <dbReference type="Rhea" id="RHEA-COMP:10494"/>
        <dbReference type="Rhea" id="RHEA-COMP:10495"/>
        <dbReference type="ChEBI" id="CHEBI:15378"/>
        <dbReference type="ChEBI" id="CHEBI:16526"/>
        <dbReference type="ChEBI" id="CHEBI:57305"/>
        <dbReference type="ChEBI" id="CHEBI:83099"/>
        <dbReference type="ChEBI" id="CHEBI:83143"/>
        <dbReference type="EC" id="1.4.4.2"/>
    </reaction>
</comment>
<accession>A0A7D7EXD1</accession>
<dbReference type="GO" id="GO:0005829">
    <property type="term" value="C:cytosol"/>
    <property type="evidence" value="ECO:0007669"/>
    <property type="project" value="TreeGrafter"/>
</dbReference>
<proteinExistence type="inferred from homology"/>
<dbReference type="InterPro" id="IPR015421">
    <property type="entry name" value="PyrdxlP-dep_Trfase_major"/>
</dbReference>
<dbReference type="InterPro" id="IPR049315">
    <property type="entry name" value="GDC-P_N"/>
</dbReference>
<evidence type="ECO:0000256" key="6">
    <source>
        <dbReference type="ARBA" id="ARBA00023002"/>
    </source>
</evidence>
<dbReference type="FunFam" id="3.90.1150.10:FF:000007">
    <property type="entry name" value="Glycine dehydrogenase (decarboxylating), mitochondrial"/>
    <property type="match status" value="1"/>
</dbReference>
<dbReference type="InterPro" id="IPR049316">
    <property type="entry name" value="GDC-P_C"/>
</dbReference>
<evidence type="ECO:0000256" key="2">
    <source>
        <dbReference type="ARBA" id="ARBA00003788"/>
    </source>
</evidence>
<dbReference type="GO" id="GO:0004375">
    <property type="term" value="F:glycine dehydrogenase (decarboxylating) activity"/>
    <property type="evidence" value="ECO:0007669"/>
    <property type="project" value="UniProtKB-EC"/>
</dbReference>
<evidence type="ECO:0000256" key="9">
    <source>
        <dbReference type="PIRSR" id="PIRSR603437-50"/>
    </source>
</evidence>
<feature type="domain" description="Glycine dehydrogenase C-terminal" evidence="11">
    <location>
        <begin position="781"/>
        <end position="905"/>
    </location>
</feature>
<dbReference type="GO" id="GO:0019464">
    <property type="term" value="P:glycine decarboxylation via glycine cleavage system"/>
    <property type="evidence" value="ECO:0007669"/>
    <property type="project" value="UniProtKB-UniRule"/>
</dbReference>
<dbReference type="EMBL" id="CP057975">
    <property type="protein sequence ID" value="QMP47102.1"/>
    <property type="molecule type" value="Genomic_DNA"/>
</dbReference>
<dbReference type="GO" id="GO:0030170">
    <property type="term" value="F:pyridoxal phosphate binding"/>
    <property type="evidence" value="ECO:0007669"/>
    <property type="project" value="TreeGrafter"/>
</dbReference>
<sequence length="960" mass="104632">MTQTLSQLENSGAFIERHIGPDAAQQQEMLNAVGAQSLNALTGQIVPKDIQLATPPQVGAPATEYAALAELKAIASRNKRFTSYIGMGYTAVQLPPVILRNMLENPGWYTAYTPYQPEVSQGRLEALLNFQQVTLDLTGLDMASASLLDEATAAAEAMAMAKRVSKLKNANRFFVASDVHPQTLDVVRTRAETFGFEVIVDDAQKVLDHQDVFGVLLQQVGTTGEIHDYTALISELKSRKIVVSVAADIMALVLLTAPGKQGADIVFGSAQRFGVPMGYGGPHAAFFAAKDEYKRSMPGRIIGVSKDAAGNTALRMAMQTREQHIRREKANSNICTSQVLLANIASLYAVYHGPVGLKRIANRIHRLTDILAAGLQQKGLKLRHAHYFDTLCVEVADKAGVLARAEAAEINLRSDILNAVGITLDETTTRENVMQLFSVLLGDNHGLDIDTLDKDVAHDSRSIQPAMLRDVEILTHPVFNRYHSETEMMRYMHSLERKDLALNQAMIPLGSCTMKLNAAAEMIPITWPEFAELHPFCPPEQAEGYQQMIAQLADWLVKLTGYDAVCMQPNSGAQGEYAGLLAIRHYHESRNEGHRDICLIPASAHGTNPASAHMAGMQVVVVACDKNGNIDLTDLRAKAEQAGDNLSCIMVTYPSTHGVYEETIREVCEVVHQFGGQVYLDGANMNAQVGITSPGFIGADVSHLNLHKTFCIPHGGGGPGMGPIGVKAHLAPFVPGHSVVQIEGMLTRQGAVSAAPFGSASILPISWMYIRMMGAEGLKKASQVAILNANYIASRLQDAFPVLYTGRDGRDGRVAHECILDIRPLKEETGISELDIAKRLIDYGFHAPTMSFPVAGTLMVEPTESESKVELDRFIDAMLAIRAEIDQVKAGVWPLEDNPLVNAPHIQSELVAEWAHPYSREVAVFPAGVADKYWPTVKRLDDVYGDRNLFCSCVPISEYQ</sequence>
<comment type="subunit">
    <text evidence="4 8">The glycine cleavage system is composed of four proteins: P, T, L and H.</text>
</comment>
<dbReference type="Proteomes" id="UP000514715">
    <property type="component" value="Chromosome"/>
</dbReference>
<comment type="cofactor">
    <cofactor evidence="1 8 9">
        <name>pyridoxal 5'-phosphate</name>
        <dbReference type="ChEBI" id="CHEBI:597326"/>
    </cofactor>
</comment>
<dbReference type="Gene3D" id="3.90.1150.10">
    <property type="entry name" value="Aspartate Aminotransferase, domain 1"/>
    <property type="match status" value="1"/>
</dbReference>
<organism evidence="12 13">
    <name type="scientific">Escherichia coli</name>
    <dbReference type="NCBI Taxonomy" id="562"/>
    <lineage>
        <taxon>Bacteria</taxon>
        <taxon>Pseudomonadati</taxon>
        <taxon>Pseudomonadota</taxon>
        <taxon>Gammaproteobacteria</taxon>
        <taxon>Enterobacterales</taxon>
        <taxon>Enterobacteriaceae</taxon>
        <taxon>Escherichia</taxon>
    </lineage>
</organism>
<evidence type="ECO:0000259" key="10">
    <source>
        <dbReference type="Pfam" id="PF02347"/>
    </source>
</evidence>
<dbReference type="Gene3D" id="3.40.640.10">
    <property type="entry name" value="Type I PLP-dependent aspartate aminotransferase-like (Major domain)"/>
    <property type="match status" value="2"/>
</dbReference>
<dbReference type="InterPro" id="IPR015422">
    <property type="entry name" value="PyrdxlP-dep_Trfase_small"/>
</dbReference>
<name>A0A7D7EXD1_ECOLX</name>
<evidence type="ECO:0000313" key="13">
    <source>
        <dbReference type="Proteomes" id="UP000514715"/>
    </source>
</evidence>
<feature type="modified residue" description="N6-(pyridoxal phosphate)lysine" evidence="8 9">
    <location>
        <position position="708"/>
    </location>
</feature>
<evidence type="ECO:0000313" key="12">
    <source>
        <dbReference type="EMBL" id="QMP47102.1"/>
    </source>
</evidence>
<dbReference type="GO" id="GO:0016594">
    <property type="term" value="F:glycine binding"/>
    <property type="evidence" value="ECO:0007669"/>
    <property type="project" value="TreeGrafter"/>
</dbReference>
<evidence type="ECO:0000256" key="7">
    <source>
        <dbReference type="ARBA" id="ARBA00049026"/>
    </source>
</evidence>
<evidence type="ECO:0000259" key="11">
    <source>
        <dbReference type="Pfam" id="PF21478"/>
    </source>
</evidence>
<dbReference type="AlphaFoldDB" id="A0A7D7EXD1"/>
<dbReference type="FunFam" id="3.40.640.10:FF:000007">
    <property type="entry name" value="glycine dehydrogenase (Decarboxylating), mitochondrial"/>
    <property type="match status" value="1"/>
</dbReference>
<dbReference type="FunFam" id="3.40.640.10:FF:000005">
    <property type="entry name" value="Glycine dehydrogenase (decarboxylating), mitochondrial"/>
    <property type="match status" value="1"/>
</dbReference>
<comment type="similarity">
    <text evidence="3 8">Belongs to the GcvP family.</text>
</comment>
<dbReference type="GO" id="GO:0005960">
    <property type="term" value="C:glycine cleavage complex"/>
    <property type="evidence" value="ECO:0007669"/>
    <property type="project" value="TreeGrafter"/>
</dbReference>
<dbReference type="SUPFAM" id="SSF53383">
    <property type="entry name" value="PLP-dependent transferases"/>
    <property type="match status" value="2"/>
</dbReference>
<feature type="domain" description="Glycine cleavage system P-protein N-terminal" evidence="10">
    <location>
        <begin position="478"/>
        <end position="739"/>
    </location>
</feature>
<gene>
    <name evidence="8 12" type="primary">gcvP</name>
    <name evidence="12" type="ORF">HVW04_20555</name>
</gene>
<protein>
    <recommendedName>
        <fullName evidence="8">Glycine dehydrogenase (decarboxylating)</fullName>
        <ecNumber evidence="8">1.4.4.2</ecNumber>
    </recommendedName>
    <alternativeName>
        <fullName evidence="8">Glycine cleavage system P-protein</fullName>
    </alternativeName>
    <alternativeName>
        <fullName evidence="8">Glycine decarboxylase</fullName>
    </alternativeName>
    <alternativeName>
        <fullName evidence="8">Glycine dehydrogenase (aminomethyl-transferring)</fullName>
    </alternativeName>
</protein>
<dbReference type="InterPro" id="IPR020581">
    <property type="entry name" value="GDC_P"/>
</dbReference>
<dbReference type="InterPro" id="IPR003437">
    <property type="entry name" value="GcvP"/>
</dbReference>
<feature type="domain" description="Glycine cleavage system P-protein N-terminal" evidence="10">
    <location>
        <begin position="16"/>
        <end position="440"/>
    </location>
</feature>
<comment type="function">
    <text evidence="2 8">The glycine cleavage system catalyzes the degradation of glycine. The P protein binds the alpha-amino group of glycine through its pyridoxal phosphate cofactor; CO(2) is released and the remaining methylamine moiety is then transferred to the lipoamide cofactor of the H protein.</text>
</comment>
<dbReference type="PANTHER" id="PTHR11773:SF13">
    <property type="entry name" value="GLYCINE DEHYDROGENASE (DECARBOXYLATING)"/>
    <property type="match status" value="1"/>
</dbReference>
<keyword evidence="6 8" id="KW-0560">Oxidoreductase</keyword>
<evidence type="ECO:0000256" key="4">
    <source>
        <dbReference type="ARBA" id="ARBA00011690"/>
    </source>
</evidence>
<evidence type="ECO:0000256" key="3">
    <source>
        <dbReference type="ARBA" id="ARBA00010756"/>
    </source>
</evidence>
<dbReference type="HAMAP" id="MF_00711">
    <property type="entry name" value="GcvP"/>
    <property type="match status" value="1"/>
</dbReference>
<reference evidence="12 13" key="1">
    <citation type="submission" date="2020-06" db="EMBL/GenBank/DDBJ databases">
        <title>REHAB project genomes.</title>
        <authorList>
            <person name="Shaw L.P."/>
        </authorList>
    </citation>
    <scope>NUCLEOTIDE SEQUENCE [LARGE SCALE GENOMIC DNA]</scope>
    <source>
        <strain evidence="12 13">RHB07-C04</strain>
    </source>
</reference>
<evidence type="ECO:0000256" key="5">
    <source>
        <dbReference type="ARBA" id="ARBA00022898"/>
    </source>
</evidence>
<dbReference type="Pfam" id="PF02347">
    <property type="entry name" value="GDC-P"/>
    <property type="match status" value="2"/>
</dbReference>
<dbReference type="Pfam" id="PF21478">
    <property type="entry name" value="GcvP2_C"/>
    <property type="match status" value="1"/>
</dbReference>
<evidence type="ECO:0000256" key="1">
    <source>
        <dbReference type="ARBA" id="ARBA00001933"/>
    </source>
</evidence>
<dbReference type="CDD" id="cd00613">
    <property type="entry name" value="GDC-P"/>
    <property type="match status" value="2"/>
</dbReference>